<evidence type="ECO:0000256" key="1">
    <source>
        <dbReference type="ARBA" id="ARBA00000553"/>
    </source>
</evidence>
<evidence type="ECO:0000256" key="6">
    <source>
        <dbReference type="ARBA" id="ARBA00022723"/>
    </source>
</evidence>
<comment type="function">
    <text evidence="3">Purine nucleoside enzyme that catalyzes the phosphorolysis of adenosine and inosine nucleosides, yielding D-ribose 1-phosphate and the respective free bases, adenine and hypoxanthine. Also catalyzes the phosphorolysis of S-methyl-5'-thioadenosine into adenine and S-methyl-5-thio-alpha-D-ribose 1-phosphate. Also has adenosine deaminase activity.</text>
</comment>
<name>A0AA43ZT71_9LACT</name>
<keyword evidence="8" id="KW-0862">Zinc</keyword>
<dbReference type="GO" id="GO:0016787">
    <property type="term" value="F:hydrolase activity"/>
    <property type="evidence" value="ECO:0007669"/>
    <property type="project" value="UniProtKB-KW"/>
</dbReference>
<sequence length="245" mass="27705">MQSKLLNKYHIPNFISGMENDLREQNVGDQLKKNIEKIIQTLGINPHQIYTGRQCHGSNVQYATGENGQDYLVGRVFDEADGVYTDQAGTAMWVKFADCTPVVLYDTRKHALAIVHSGWRGTVKRISEKALRKMADQFGTKVEDVIAYVGPSIGQNQYEVGPEVYEAFEEFDSRDDFFYQAGEKYHLHMVEANVSILRDNGLSPYNIEVAEEVTFGNPDLHSSREEGEGYGLNAMLVMLPEKKEE</sequence>
<comment type="cofactor">
    <cofactor evidence="2">
        <name>Zn(2+)</name>
        <dbReference type="ChEBI" id="CHEBI:29105"/>
    </cofactor>
</comment>
<dbReference type="GO" id="GO:0005507">
    <property type="term" value="F:copper ion binding"/>
    <property type="evidence" value="ECO:0007669"/>
    <property type="project" value="TreeGrafter"/>
</dbReference>
<dbReference type="InterPro" id="IPR038371">
    <property type="entry name" value="Cu_polyphenol_OxRdtase_sf"/>
</dbReference>
<evidence type="ECO:0000313" key="14">
    <source>
        <dbReference type="Proteomes" id="UP001171751"/>
    </source>
</evidence>
<dbReference type="AlphaFoldDB" id="A0AA43ZT71"/>
<dbReference type="Gene3D" id="3.60.140.10">
    <property type="entry name" value="CNF1/YfiH-like putative cysteine hydrolases"/>
    <property type="match status" value="1"/>
</dbReference>
<gene>
    <name evidence="13" type="primary">pgeF</name>
    <name evidence="13" type="ORF">Q4F26_05055</name>
</gene>
<dbReference type="NCBIfam" id="TIGR00726">
    <property type="entry name" value="peptidoglycan editing factor PgeF"/>
    <property type="match status" value="1"/>
</dbReference>
<organism evidence="13 14">
    <name type="scientific">Atopococcus tabaci</name>
    <dbReference type="NCBI Taxonomy" id="269774"/>
    <lineage>
        <taxon>Bacteria</taxon>
        <taxon>Bacillati</taxon>
        <taxon>Bacillota</taxon>
        <taxon>Bacilli</taxon>
        <taxon>Lactobacillales</taxon>
        <taxon>Carnobacteriaceae</taxon>
        <taxon>Atopococcus</taxon>
    </lineage>
</organism>
<comment type="caution">
    <text evidence="13">The sequence shown here is derived from an EMBL/GenBank/DDBJ whole genome shotgun (WGS) entry which is preliminary data.</text>
</comment>
<dbReference type="PANTHER" id="PTHR30616">
    <property type="entry name" value="UNCHARACTERIZED PROTEIN YFIH"/>
    <property type="match status" value="1"/>
</dbReference>
<evidence type="ECO:0000256" key="2">
    <source>
        <dbReference type="ARBA" id="ARBA00001947"/>
    </source>
</evidence>
<keyword evidence="6" id="KW-0479">Metal-binding</keyword>
<keyword evidence="7" id="KW-0378">Hydrolase</keyword>
<dbReference type="Pfam" id="PF02578">
    <property type="entry name" value="Cu-oxidase_4"/>
    <property type="match status" value="1"/>
</dbReference>
<comment type="catalytic activity">
    <reaction evidence="9">
        <text>adenosine + H2O + H(+) = inosine + NH4(+)</text>
        <dbReference type="Rhea" id="RHEA:24408"/>
        <dbReference type="ChEBI" id="CHEBI:15377"/>
        <dbReference type="ChEBI" id="CHEBI:15378"/>
        <dbReference type="ChEBI" id="CHEBI:16335"/>
        <dbReference type="ChEBI" id="CHEBI:17596"/>
        <dbReference type="ChEBI" id="CHEBI:28938"/>
        <dbReference type="EC" id="3.5.4.4"/>
    </reaction>
    <physiologicalReaction direction="left-to-right" evidence="9">
        <dbReference type="Rhea" id="RHEA:24409"/>
    </physiologicalReaction>
</comment>
<evidence type="ECO:0000256" key="4">
    <source>
        <dbReference type="ARBA" id="ARBA00007353"/>
    </source>
</evidence>
<dbReference type="InterPro" id="IPR003730">
    <property type="entry name" value="Cu_polyphenol_OxRdtase"/>
</dbReference>
<keyword evidence="5" id="KW-0808">Transferase</keyword>
<dbReference type="EMBL" id="JAUNQW010000021">
    <property type="protein sequence ID" value="MDO5457698.1"/>
    <property type="molecule type" value="Genomic_DNA"/>
</dbReference>
<evidence type="ECO:0000256" key="5">
    <source>
        <dbReference type="ARBA" id="ARBA00022679"/>
    </source>
</evidence>
<evidence type="ECO:0000256" key="12">
    <source>
        <dbReference type="RuleBase" id="RU361274"/>
    </source>
</evidence>
<evidence type="ECO:0000256" key="9">
    <source>
        <dbReference type="ARBA" id="ARBA00047989"/>
    </source>
</evidence>
<proteinExistence type="inferred from homology"/>
<keyword evidence="14" id="KW-1185">Reference proteome</keyword>
<reference evidence="13" key="1">
    <citation type="submission" date="2023-07" db="EMBL/GenBank/DDBJ databases">
        <title>Between Cages and Wild: Unraveling the Impact of Captivity on Animal Microbiomes and Antimicrobial Resistance.</title>
        <authorList>
            <person name="Schmartz G.P."/>
            <person name="Rehner J."/>
            <person name="Schuff M.J."/>
            <person name="Becker S.L."/>
            <person name="Kravczyk M."/>
            <person name="Gurevich A."/>
            <person name="Francke R."/>
            <person name="Mueller R."/>
            <person name="Keller V."/>
            <person name="Keller A."/>
        </authorList>
    </citation>
    <scope>NUCLEOTIDE SEQUENCE</scope>
    <source>
        <strain evidence="13">S39M_St_73</strain>
    </source>
</reference>
<evidence type="ECO:0000256" key="11">
    <source>
        <dbReference type="ARBA" id="ARBA00049893"/>
    </source>
</evidence>
<protein>
    <recommendedName>
        <fullName evidence="12">Purine nucleoside phosphorylase</fullName>
    </recommendedName>
</protein>
<dbReference type="SUPFAM" id="SSF64438">
    <property type="entry name" value="CNF1/YfiH-like putative cysteine hydrolases"/>
    <property type="match status" value="1"/>
</dbReference>
<dbReference type="GO" id="GO:0017061">
    <property type="term" value="F:S-methyl-5-thioadenosine phosphorylase activity"/>
    <property type="evidence" value="ECO:0007669"/>
    <property type="project" value="UniProtKB-EC"/>
</dbReference>
<dbReference type="Proteomes" id="UP001171751">
    <property type="component" value="Unassembled WGS sequence"/>
</dbReference>
<evidence type="ECO:0000256" key="3">
    <source>
        <dbReference type="ARBA" id="ARBA00003215"/>
    </source>
</evidence>
<evidence type="ECO:0000256" key="7">
    <source>
        <dbReference type="ARBA" id="ARBA00022801"/>
    </source>
</evidence>
<evidence type="ECO:0000313" key="13">
    <source>
        <dbReference type="EMBL" id="MDO5457698.1"/>
    </source>
</evidence>
<dbReference type="CDD" id="cd16833">
    <property type="entry name" value="YfiH"/>
    <property type="match status" value="1"/>
</dbReference>
<comment type="catalytic activity">
    <reaction evidence="11">
        <text>S-methyl-5'-thioadenosine + phosphate = 5-(methylsulfanyl)-alpha-D-ribose 1-phosphate + adenine</text>
        <dbReference type="Rhea" id="RHEA:11852"/>
        <dbReference type="ChEBI" id="CHEBI:16708"/>
        <dbReference type="ChEBI" id="CHEBI:17509"/>
        <dbReference type="ChEBI" id="CHEBI:43474"/>
        <dbReference type="ChEBI" id="CHEBI:58533"/>
        <dbReference type="EC" id="2.4.2.28"/>
    </reaction>
    <physiologicalReaction direction="left-to-right" evidence="11">
        <dbReference type="Rhea" id="RHEA:11853"/>
    </physiologicalReaction>
</comment>
<comment type="catalytic activity">
    <reaction evidence="1">
        <text>inosine + phosphate = alpha-D-ribose 1-phosphate + hypoxanthine</text>
        <dbReference type="Rhea" id="RHEA:27646"/>
        <dbReference type="ChEBI" id="CHEBI:17368"/>
        <dbReference type="ChEBI" id="CHEBI:17596"/>
        <dbReference type="ChEBI" id="CHEBI:43474"/>
        <dbReference type="ChEBI" id="CHEBI:57720"/>
        <dbReference type="EC" id="2.4.2.1"/>
    </reaction>
    <physiologicalReaction direction="left-to-right" evidence="1">
        <dbReference type="Rhea" id="RHEA:27647"/>
    </physiologicalReaction>
</comment>
<evidence type="ECO:0000256" key="10">
    <source>
        <dbReference type="ARBA" id="ARBA00048968"/>
    </source>
</evidence>
<dbReference type="InterPro" id="IPR011324">
    <property type="entry name" value="Cytotoxic_necrot_fac-like_cat"/>
</dbReference>
<dbReference type="PANTHER" id="PTHR30616:SF2">
    <property type="entry name" value="PURINE NUCLEOSIDE PHOSPHORYLASE LACC1"/>
    <property type="match status" value="1"/>
</dbReference>
<comment type="catalytic activity">
    <reaction evidence="10">
        <text>adenosine + phosphate = alpha-D-ribose 1-phosphate + adenine</text>
        <dbReference type="Rhea" id="RHEA:27642"/>
        <dbReference type="ChEBI" id="CHEBI:16335"/>
        <dbReference type="ChEBI" id="CHEBI:16708"/>
        <dbReference type="ChEBI" id="CHEBI:43474"/>
        <dbReference type="ChEBI" id="CHEBI:57720"/>
        <dbReference type="EC" id="2.4.2.1"/>
    </reaction>
    <physiologicalReaction direction="left-to-right" evidence="10">
        <dbReference type="Rhea" id="RHEA:27643"/>
    </physiologicalReaction>
</comment>
<evidence type="ECO:0000256" key="8">
    <source>
        <dbReference type="ARBA" id="ARBA00022833"/>
    </source>
</evidence>
<accession>A0AA43ZT71</accession>
<comment type="similarity">
    <text evidence="4 12">Belongs to the purine nucleoside phosphorylase YfiH/LACC1 family.</text>
</comment>